<dbReference type="GO" id="GO:0045271">
    <property type="term" value="C:respiratory chain complex I"/>
    <property type="evidence" value="ECO:0007669"/>
    <property type="project" value="InterPro"/>
</dbReference>
<dbReference type="Proteomes" id="UP000675881">
    <property type="component" value="Chromosome 3"/>
</dbReference>
<dbReference type="GO" id="GO:0005743">
    <property type="term" value="C:mitochondrial inner membrane"/>
    <property type="evidence" value="ECO:0007669"/>
    <property type="project" value="UniProtKB-SubCell"/>
</dbReference>
<comment type="subcellular location">
    <subcellularLocation>
        <location evidence="2">Mitochondrion inner membrane</location>
        <topology evidence="2">Peripheral membrane protein</topology>
        <orientation evidence="2">Matrix side</orientation>
    </subcellularLocation>
</comment>
<protein>
    <recommendedName>
        <fullName evidence="2">NADH dehydrogenase [ubiquinone] 1 alpha subcomplex subunit 12</fullName>
    </recommendedName>
</protein>
<reference evidence="3" key="1">
    <citation type="submission" date="2009-06" db="EMBL/GenBank/DDBJ databases">
        <title>Lepeophtheirus salmonis ESTs and full-length cDNAs.</title>
        <authorList>
            <person name="Yasuike M."/>
            <person name="von Schalburg K."/>
            <person name="Cooper G."/>
            <person name="Leong J."/>
            <person name="Jones S.R.M."/>
            <person name="Koop B.F."/>
        </authorList>
    </citation>
    <scope>NUCLEOTIDE SEQUENCE</scope>
    <source>
        <strain evidence="3">Pacific form</strain>
        <tissue evidence="3">Whole</tissue>
    </source>
</reference>
<keyword evidence="2" id="KW-0496">Mitochondrion</keyword>
<name>C1BTG4_LEPSM</name>
<dbReference type="PANTHER" id="PTHR12910">
    <property type="entry name" value="NADH-UBIQUINONE OXIDOREDUCTASE SUBUNIT B17.2"/>
    <property type="match status" value="1"/>
</dbReference>
<dbReference type="EMBL" id="BT078168">
    <property type="protein sequence ID" value="ACO12592.1"/>
    <property type="molecule type" value="mRNA"/>
</dbReference>
<evidence type="ECO:0000313" key="6">
    <source>
        <dbReference type="EMBL" id="CDW28832.1"/>
    </source>
</evidence>
<dbReference type="OrthoDB" id="274641at2759"/>
<dbReference type="EMBL" id="BT077893">
    <property type="protein sequence ID" value="ACO12317.1"/>
    <property type="molecule type" value="mRNA"/>
</dbReference>
<evidence type="ECO:0000313" key="5">
    <source>
        <dbReference type="EMBL" id="CAF2900623.1"/>
    </source>
</evidence>
<evidence type="ECO:0000313" key="3">
    <source>
        <dbReference type="EMBL" id="ACO12317.1"/>
    </source>
</evidence>
<evidence type="ECO:0000256" key="2">
    <source>
        <dbReference type="RuleBase" id="RU363103"/>
    </source>
</evidence>
<dbReference type="AlphaFoldDB" id="C1BTG4"/>
<evidence type="ECO:0000313" key="4">
    <source>
        <dbReference type="EMBL" id="ADD38150.1"/>
    </source>
</evidence>
<keyword evidence="2" id="KW-0679">Respiratory chain</keyword>
<gene>
    <name evidence="3" type="primary">NDUAC</name>
    <name evidence="5" type="ORF">LSAA_7539</name>
</gene>
<keyword evidence="2" id="KW-0472">Membrane</keyword>
<comment type="subunit">
    <text evidence="2">Complex I is composed of 45 different subunits.</text>
</comment>
<sequence>MSIITRFFGIDKVMSVVDLVKSNGGFKSSLKKLYLYDSLKSGELVGEDKYGNKYFQNNKYFYGSNRWVEYNTKCHLEYEGSMIPAEWFGWMHYKTDLPPTIAPPVKYDWMKDHEMNLTGTNKAYTPYSTTKPKIESWVPSKKSSV</sequence>
<dbReference type="EMBL" id="BT120662">
    <property type="protein sequence ID" value="ADD24302.1"/>
    <property type="molecule type" value="mRNA"/>
</dbReference>
<reference evidence="5" key="4">
    <citation type="submission" date="2021-02" db="EMBL/GenBank/DDBJ databases">
        <authorList>
            <person name="Bekaert M."/>
        </authorList>
    </citation>
    <scope>NUCLEOTIDE SEQUENCE</scope>
    <source>
        <strain evidence="5">IoA-00</strain>
    </source>
</reference>
<dbReference type="EMBL" id="HG994582">
    <property type="protein sequence ID" value="CAF2900623.1"/>
    <property type="molecule type" value="Genomic_DNA"/>
</dbReference>
<dbReference type="EMBL" id="BT121220">
    <property type="protein sequence ID" value="ADD38150.1"/>
    <property type="molecule type" value="mRNA"/>
</dbReference>
<evidence type="ECO:0000313" key="7">
    <source>
        <dbReference type="Proteomes" id="UP000675881"/>
    </source>
</evidence>
<dbReference type="PANTHER" id="PTHR12910:SF2">
    <property type="entry name" value="NADH DEHYDROGENASE [UBIQUINONE] 1 ALPHA SUBCOMPLEX SUBUNIT 12"/>
    <property type="match status" value="1"/>
</dbReference>
<evidence type="ECO:0000256" key="1">
    <source>
        <dbReference type="ARBA" id="ARBA00007355"/>
    </source>
</evidence>
<keyword evidence="2" id="KW-0999">Mitochondrion inner membrane</keyword>
<keyword evidence="2" id="KW-0813">Transport</keyword>
<proteinExistence type="evidence at transcript level"/>
<reference evidence="4" key="2">
    <citation type="submission" date="2010-03" db="EMBL/GenBank/DDBJ databases">
        <title>Atlantic Lepeophtheirus salmonis ESTs and full-length cDNAs.</title>
        <authorList>
            <person name="Yasuike M."/>
            <person name="von Schalburg K."/>
            <person name="Cooper G."/>
            <person name="Leong J."/>
            <person name="Nilsen F."/>
            <person name="Jones S.R.M."/>
            <person name="Koop B.F."/>
        </authorList>
    </citation>
    <scope>NUCLEOTIDE SEQUENCE</scope>
    <source>
        <strain evidence="4">Atlantic form</strain>
        <tissue evidence="4">Mixed tissue</tissue>
    </source>
</reference>
<organism evidence="3">
    <name type="scientific">Lepeophtheirus salmonis</name>
    <name type="common">Salmon louse</name>
    <name type="synonym">Caligus salmonis</name>
    <dbReference type="NCBI Taxonomy" id="72036"/>
    <lineage>
        <taxon>Eukaryota</taxon>
        <taxon>Metazoa</taxon>
        <taxon>Ecdysozoa</taxon>
        <taxon>Arthropoda</taxon>
        <taxon>Crustacea</taxon>
        <taxon>Multicrustacea</taxon>
        <taxon>Hexanauplia</taxon>
        <taxon>Copepoda</taxon>
        <taxon>Siphonostomatoida</taxon>
        <taxon>Caligidae</taxon>
        <taxon>Lepeophtheirus</taxon>
    </lineage>
</organism>
<keyword evidence="2" id="KW-0249">Electron transport</keyword>
<dbReference type="InterPro" id="IPR007763">
    <property type="entry name" value="NDUFA12"/>
</dbReference>
<dbReference type="Pfam" id="PF05071">
    <property type="entry name" value="NDUFA12"/>
    <property type="match status" value="1"/>
</dbReference>
<accession>C1BTG4</accession>
<comment type="function">
    <text evidence="2">Accessory subunit of the mitochondrial membrane respiratory chain NADH dehydrogenase (Complex I), that is believed not to be involved in catalysis. Complex I functions in the transfer of electrons from NADH to the respiratory chain. The immediate electron acceptor for the enzyme is believed to be ubiquinone.</text>
</comment>
<comment type="similarity">
    <text evidence="1 2">Belongs to the complex I NDUFA12 subunit family.</text>
</comment>
<dbReference type="EMBL" id="HACA01011471">
    <property type="protein sequence ID" value="CDW28832.1"/>
    <property type="molecule type" value="Transcribed_RNA"/>
</dbReference>
<keyword evidence="7" id="KW-1185">Reference proteome</keyword>
<dbReference type="GO" id="GO:0006979">
    <property type="term" value="P:response to oxidative stress"/>
    <property type="evidence" value="ECO:0007669"/>
    <property type="project" value="TreeGrafter"/>
</dbReference>
<reference evidence="6" key="3">
    <citation type="submission" date="2014-05" db="EMBL/GenBank/DDBJ databases">
        <authorList>
            <person name="Chronopoulou M."/>
        </authorList>
    </citation>
    <scope>NUCLEOTIDE SEQUENCE</scope>
    <source>
        <tissue evidence="6">Whole organism</tissue>
    </source>
</reference>